<dbReference type="PANTHER" id="PTHR33434">
    <property type="entry name" value="DEGV DOMAIN-CONTAINING PROTEIN DR_1986-RELATED"/>
    <property type="match status" value="1"/>
</dbReference>
<name>A0A4Z0D1T5_9FIRM</name>
<sequence>MSVKIITDSTAYLSKEYVEKEDITVVPLHYMFDGVEYIEGFKGEFEQYFDKLQKSKSFPTTSQPSAGEFKEAYLKAFEKYDEIIVIVLSSKLSGTYNSAIAAKELLEDRKITIIDSLATVAALKFLIEDAVELAKNGKNSDEIASYIEEKKSKLKVLALPDTLEYLKRGGRISPLQANIGNLINIKPIIQLKDGELTVLEKVRGKNNALNRVVELVEEAHRATICQILCYEDAIKFKELLQTKYPNLNIDIDEIGPVIGSHLGPKAMGICWY</sequence>
<dbReference type="InterPro" id="IPR003797">
    <property type="entry name" value="DegV"/>
</dbReference>
<dbReference type="PANTHER" id="PTHR33434:SF2">
    <property type="entry name" value="FATTY ACID-BINDING PROTEIN TM_1468"/>
    <property type="match status" value="1"/>
</dbReference>
<dbReference type="Pfam" id="PF02645">
    <property type="entry name" value="DegV"/>
    <property type="match status" value="1"/>
</dbReference>
<dbReference type="OrthoDB" id="9780660at2"/>
<dbReference type="Gene3D" id="3.30.1180.10">
    <property type="match status" value="1"/>
</dbReference>
<protein>
    <submittedName>
        <fullName evidence="2">DegV family protein</fullName>
    </submittedName>
</protein>
<dbReference type="GO" id="GO:0008289">
    <property type="term" value="F:lipid binding"/>
    <property type="evidence" value="ECO:0007669"/>
    <property type="project" value="UniProtKB-KW"/>
</dbReference>
<evidence type="ECO:0000313" key="2">
    <source>
        <dbReference type="EMBL" id="TFZ39285.1"/>
    </source>
</evidence>
<accession>A0A4Z0D1T5</accession>
<dbReference type="Gene3D" id="3.40.50.10170">
    <property type="match status" value="1"/>
</dbReference>
<dbReference type="SUPFAM" id="SSF82549">
    <property type="entry name" value="DAK1/DegV-like"/>
    <property type="match status" value="1"/>
</dbReference>
<gene>
    <name evidence="2" type="ORF">E4100_08635</name>
</gene>
<dbReference type="Proteomes" id="UP000298381">
    <property type="component" value="Unassembled WGS sequence"/>
</dbReference>
<keyword evidence="3" id="KW-1185">Reference proteome</keyword>
<dbReference type="EMBL" id="SRIB01000014">
    <property type="protein sequence ID" value="TFZ39285.1"/>
    <property type="molecule type" value="Genomic_DNA"/>
</dbReference>
<dbReference type="InterPro" id="IPR043168">
    <property type="entry name" value="DegV_C"/>
</dbReference>
<dbReference type="AlphaFoldDB" id="A0A4Z0D1T5"/>
<evidence type="ECO:0000313" key="3">
    <source>
        <dbReference type="Proteomes" id="UP000298381"/>
    </source>
</evidence>
<dbReference type="RefSeq" id="WP_135271648.1">
    <property type="nucleotide sequence ID" value="NZ_SRIB01000014.1"/>
</dbReference>
<keyword evidence="1" id="KW-0446">Lipid-binding</keyword>
<comment type="caution">
    <text evidence="2">The sequence shown here is derived from an EMBL/GenBank/DDBJ whole genome shotgun (WGS) entry which is preliminary data.</text>
</comment>
<evidence type="ECO:0000256" key="1">
    <source>
        <dbReference type="ARBA" id="ARBA00023121"/>
    </source>
</evidence>
<dbReference type="NCBIfam" id="TIGR00762">
    <property type="entry name" value="DegV"/>
    <property type="match status" value="1"/>
</dbReference>
<dbReference type="PROSITE" id="PS51482">
    <property type="entry name" value="DEGV"/>
    <property type="match status" value="1"/>
</dbReference>
<proteinExistence type="predicted"/>
<organism evidence="2 3">
    <name type="scientific">Soehngenia longivitae</name>
    <dbReference type="NCBI Taxonomy" id="2562294"/>
    <lineage>
        <taxon>Bacteria</taxon>
        <taxon>Bacillati</taxon>
        <taxon>Bacillota</taxon>
        <taxon>Tissierellia</taxon>
        <taxon>Tissierellales</taxon>
        <taxon>Tissierellaceae</taxon>
        <taxon>Soehngenia</taxon>
    </lineage>
</organism>
<reference evidence="2 3" key="1">
    <citation type="submission" date="2019-03" db="EMBL/GenBank/DDBJ databases">
        <title>Draft genome sequence data and analysis of a Fermenting Bacterium, Soehngenia longevitae strain 1933PT, isolated from petroleum reservoir in Azerbaijan.</title>
        <authorList>
            <person name="Grouzdev D.S."/>
            <person name="Bidzhieva S.K."/>
            <person name="Sokolova D.S."/>
            <person name="Tourova T.P."/>
            <person name="Poltaraus A.B."/>
            <person name="Nazina T.N."/>
        </authorList>
    </citation>
    <scope>NUCLEOTIDE SEQUENCE [LARGE SCALE GENOMIC DNA]</scope>
    <source>
        <strain evidence="2 3">1933P</strain>
    </source>
</reference>
<dbReference type="InterPro" id="IPR050270">
    <property type="entry name" value="DegV_domain_contain"/>
</dbReference>